<dbReference type="AlphaFoldDB" id="A0A0B0HA98"/>
<gene>
    <name evidence="7" type="ORF">JV46_20910</name>
</gene>
<proteinExistence type="inferred from homology"/>
<comment type="similarity">
    <text evidence="2">Belongs to the bacterial solute-binding protein 5 family.</text>
</comment>
<comment type="caution">
    <text evidence="7">The sequence shown here is derived from an EMBL/GenBank/DDBJ whole genome shotgun (WGS) entry which is preliminary data.</text>
</comment>
<dbReference type="PATRIC" id="fig|2340.3.peg.518"/>
<protein>
    <submittedName>
        <fullName evidence="7">ABC-type oligopeptide transport system, periplasmic component</fullName>
    </submittedName>
</protein>
<evidence type="ECO:0000256" key="1">
    <source>
        <dbReference type="ARBA" id="ARBA00004196"/>
    </source>
</evidence>
<evidence type="ECO:0000256" key="3">
    <source>
        <dbReference type="ARBA" id="ARBA00022448"/>
    </source>
</evidence>
<keyword evidence="5" id="KW-0812">Transmembrane</keyword>
<dbReference type="GO" id="GO:0015833">
    <property type="term" value="P:peptide transport"/>
    <property type="evidence" value="ECO:0007669"/>
    <property type="project" value="TreeGrafter"/>
</dbReference>
<dbReference type="Gene3D" id="3.10.105.10">
    <property type="entry name" value="Dipeptide-binding Protein, Domain 3"/>
    <property type="match status" value="1"/>
</dbReference>
<dbReference type="Pfam" id="PF00496">
    <property type="entry name" value="SBP_bac_5"/>
    <property type="match status" value="1"/>
</dbReference>
<dbReference type="RefSeq" id="WP_305953053.1">
    <property type="nucleotide sequence ID" value="NZ_JRAA01000001.1"/>
</dbReference>
<evidence type="ECO:0000256" key="4">
    <source>
        <dbReference type="ARBA" id="ARBA00022729"/>
    </source>
</evidence>
<dbReference type="SUPFAM" id="SSF53850">
    <property type="entry name" value="Periplasmic binding protein-like II"/>
    <property type="match status" value="1"/>
</dbReference>
<evidence type="ECO:0000256" key="2">
    <source>
        <dbReference type="ARBA" id="ARBA00005695"/>
    </source>
</evidence>
<dbReference type="GO" id="GO:1904680">
    <property type="term" value="F:peptide transmembrane transporter activity"/>
    <property type="evidence" value="ECO:0007669"/>
    <property type="project" value="TreeGrafter"/>
</dbReference>
<sequence length="727" mass="83447">MKAEQKTKSSAWIGGIALLLASFMLSACGQAWNNPYPQSQAGKNIYYSAFGERPKHLDPARSYSSNEWSFLSQIYEPPLQYHFLKRPYELVPLMASKMPEVVFLDADMQPTDDPQQVAYTDYLINLQQGARYQPHPALATDAEGEARYNAKWPGLEDVHTLADFEHTGTREVTAEDYVYQVKRLASPELHSPIAGLMKEHIVGFEAFQKSVSQAYEKLKQKTGEKHPWLDLNGYQMEGVSALDRYNYRIRLEGLYPQFIYWLAMNFFSPMPWEAERFYHLPGLKENNITLDWFPIGSGPYMLTENNPNLRMILQKNPEFRGETYPVEGEESDKASGILDDAGRDLPFIDTAIYSLEKESIPRWNKFLQGFYDLSGIGSDSFDQAVQFGGSGEVQLTEEMRQQGIELQTSSATSIFYFGFNMKDPVVGGDSQRARLLRQAISIAVDYEEFISIFRNGRGVPAQGPLPPGIFGHREGSEGINKVVFREVDGRPVRRSIDEAKALLAQAGYENGIDPDTGSRLTLYYDSTATGPDDKALLNWYRKQFQKLGIELVIRASDYNRFQDKMAKGTAQLFTWGWNADYPDPENFLFLLYGPNSRVDHHGENAANYNNPEFDALFDRMKYLPSGEERQQIIDQMVEILHKDAPWVWGFIPVDYVLRHQWYHNTKPNLMANNTLKYRRIDTSLRDQKRVEWNPPILWPLLLIAVIFIVTLVPAIMLYRRHERSRAR</sequence>
<evidence type="ECO:0000313" key="7">
    <source>
        <dbReference type="EMBL" id="KHF26005.1"/>
    </source>
</evidence>
<dbReference type="InterPro" id="IPR039424">
    <property type="entry name" value="SBP_5"/>
</dbReference>
<accession>A0A0B0HA98</accession>
<dbReference type="eggNOG" id="COG4166">
    <property type="taxonomic scope" value="Bacteria"/>
</dbReference>
<comment type="subcellular location">
    <subcellularLocation>
        <location evidence="1">Cell envelope</location>
    </subcellularLocation>
</comment>
<keyword evidence="4" id="KW-0732">Signal</keyword>
<name>A0A0B0HA98_SOVGS</name>
<keyword evidence="8" id="KW-1185">Reference proteome</keyword>
<dbReference type="PANTHER" id="PTHR30290">
    <property type="entry name" value="PERIPLASMIC BINDING COMPONENT OF ABC TRANSPORTER"/>
    <property type="match status" value="1"/>
</dbReference>
<dbReference type="Gene3D" id="3.90.76.10">
    <property type="entry name" value="Dipeptide-binding Protein, Domain 1"/>
    <property type="match status" value="1"/>
</dbReference>
<dbReference type="CDD" id="cd08505">
    <property type="entry name" value="PBP2_NikA_DppA_OppA_like_18"/>
    <property type="match status" value="1"/>
</dbReference>
<dbReference type="Gene3D" id="3.40.190.10">
    <property type="entry name" value="Periplasmic binding protein-like II"/>
    <property type="match status" value="1"/>
</dbReference>
<evidence type="ECO:0000259" key="6">
    <source>
        <dbReference type="Pfam" id="PF00496"/>
    </source>
</evidence>
<dbReference type="STRING" id="2340.JV46_20910"/>
<keyword evidence="5" id="KW-1133">Transmembrane helix</keyword>
<feature type="transmembrane region" description="Helical" evidence="5">
    <location>
        <begin position="696"/>
        <end position="718"/>
    </location>
</feature>
<keyword evidence="3" id="KW-0813">Transport</keyword>
<dbReference type="GO" id="GO:0030313">
    <property type="term" value="C:cell envelope"/>
    <property type="evidence" value="ECO:0007669"/>
    <property type="project" value="UniProtKB-SubCell"/>
</dbReference>
<keyword evidence="5" id="KW-0472">Membrane</keyword>
<dbReference type="EMBL" id="JRAA01000001">
    <property type="protein sequence ID" value="KHF26005.1"/>
    <property type="molecule type" value="Genomic_DNA"/>
</dbReference>
<organism evidence="7 8">
    <name type="scientific">Solemya velum gill symbiont</name>
    <dbReference type="NCBI Taxonomy" id="2340"/>
    <lineage>
        <taxon>Bacteria</taxon>
        <taxon>Pseudomonadati</taxon>
        <taxon>Pseudomonadota</taxon>
        <taxon>Gammaproteobacteria</taxon>
        <taxon>sulfur-oxidizing symbionts</taxon>
    </lineage>
</organism>
<reference evidence="7 8" key="1">
    <citation type="journal article" date="2014" name="BMC Genomics">
        <title>The genome of the intracellular bacterium of the coastal bivalve, Solemya velum: a blueprint for thriving in and out of symbiosis.</title>
        <authorList>
            <person name="Dmytrenko O."/>
            <person name="Russell S.L."/>
            <person name="Loo W.T."/>
            <person name="Fontanez K.M."/>
            <person name="Liao L."/>
            <person name="Roeselers G."/>
            <person name="Sharma R."/>
            <person name="Stewart F.J."/>
            <person name="Newton I.L."/>
            <person name="Woyke T."/>
            <person name="Wu D."/>
            <person name="Lang J.M."/>
            <person name="Eisen J.A."/>
            <person name="Cavanaugh C.M."/>
        </authorList>
    </citation>
    <scope>NUCLEOTIDE SEQUENCE [LARGE SCALE GENOMIC DNA]</scope>
    <source>
        <strain evidence="7 8">WH</strain>
    </source>
</reference>
<dbReference type="PANTHER" id="PTHR30290:SF10">
    <property type="entry name" value="PERIPLASMIC OLIGOPEPTIDE-BINDING PROTEIN-RELATED"/>
    <property type="match status" value="1"/>
</dbReference>
<evidence type="ECO:0000256" key="5">
    <source>
        <dbReference type="SAM" id="Phobius"/>
    </source>
</evidence>
<evidence type="ECO:0000313" key="8">
    <source>
        <dbReference type="Proteomes" id="UP000030856"/>
    </source>
</evidence>
<feature type="domain" description="Solute-binding protein family 5" evidence="6">
    <location>
        <begin position="170"/>
        <end position="595"/>
    </location>
</feature>
<dbReference type="Proteomes" id="UP000030856">
    <property type="component" value="Unassembled WGS sequence"/>
</dbReference>
<dbReference type="InterPro" id="IPR000914">
    <property type="entry name" value="SBP_5_dom"/>
</dbReference>
<dbReference type="PROSITE" id="PS51257">
    <property type="entry name" value="PROKAR_LIPOPROTEIN"/>
    <property type="match status" value="1"/>
</dbReference>